<name>A0A6A6QW43_9PEZI</name>
<evidence type="ECO:0000256" key="1">
    <source>
        <dbReference type="SAM" id="SignalP"/>
    </source>
</evidence>
<evidence type="ECO:0000313" key="2">
    <source>
        <dbReference type="EMBL" id="KAF2496334.1"/>
    </source>
</evidence>
<sequence length="213" mass="22401">MQLSHFTILAGALLASASPLQSGLLGGLVARGRDCLPSDCSPHYEYTNDWEYDWKSPFQLIHGATCQSTPDLPCSISAGYEYSVTNGFSVGADLGMTFDEVIGAGLSVEVTHEETTSITSQVQVSCPVNAQCGAMHQDAITIVGGTRNQYTYCTAECGGNSKGPTATDNYTATMVKTGDSGAPVSEILICICPESPFIPEGIYVCPELCSSST</sequence>
<organism evidence="2 3">
    <name type="scientific">Lophium mytilinum</name>
    <dbReference type="NCBI Taxonomy" id="390894"/>
    <lineage>
        <taxon>Eukaryota</taxon>
        <taxon>Fungi</taxon>
        <taxon>Dikarya</taxon>
        <taxon>Ascomycota</taxon>
        <taxon>Pezizomycotina</taxon>
        <taxon>Dothideomycetes</taxon>
        <taxon>Pleosporomycetidae</taxon>
        <taxon>Mytilinidiales</taxon>
        <taxon>Mytilinidiaceae</taxon>
        <taxon>Lophium</taxon>
    </lineage>
</organism>
<feature type="signal peptide" evidence="1">
    <location>
        <begin position="1"/>
        <end position="17"/>
    </location>
</feature>
<dbReference type="Proteomes" id="UP000799750">
    <property type="component" value="Unassembled WGS sequence"/>
</dbReference>
<evidence type="ECO:0000313" key="3">
    <source>
        <dbReference type="Proteomes" id="UP000799750"/>
    </source>
</evidence>
<dbReference type="OrthoDB" id="3534704at2759"/>
<accession>A0A6A6QW43</accession>
<proteinExistence type="predicted"/>
<feature type="chain" id="PRO_5025593369" evidence="1">
    <location>
        <begin position="18"/>
        <end position="213"/>
    </location>
</feature>
<gene>
    <name evidence="2" type="ORF">BU16DRAFT_538884</name>
</gene>
<dbReference type="AlphaFoldDB" id="A0A6A6QW43"/>
<keyword evidence="3" id="KW-1185">Reference proteome</keyword>
<dbReference type="EMBL" id="MU004188">
    <property type="protein sequence ID" value="KAF2496334.1"/>
    <property type="molecule type" value="Genomic_DNA"/>
</dbReference>
<protein>
    <submittedName>
        <fullName evidence="2">Uncharacterized protein</fullName>
    </submittedName>
</protein>
<keyword evidence="1" id="KW-0732">Signal</keyword>
<reference evidence="2" key="1">
    <citation type="journal article" date="2020" name="Stud. Mycol.">
        <title>101 Dothideomycetes genomes: a test case for predicting lifestyles and emergence of pathogens.</title>
        <authorList>
            <person name="Haridas S."/>
            <person name="Albert R."/>
            <person name="Binder M."/>
            <person name="Bloem J."/>
            <person name="Labutti K."/>
            <person name="Salamov A."/>
            <person name="Andreopoulos B."/>
            <person name="Baker S."/>
            <person name="Barry K."/>
            <person name="Bills G."/>
            <person name="Bluhm B."/>
            <person name="Cannon C."/>
            <person name="Castanera R."/>
            <person name="Culley D."/>
            <person name="Daum C."/>
            <person name="Ezra D."/>
            <person name="Gonzalez J."/>
            <person name="Henrissat B."/>
            <person name="Kuo A."/>
            <person name="Liang C."/>
            <person name="Lipzen A."/>
            <person name="Lutzoni F."/>
            <person name="Magnuson J."/>
            <person name="Mondo S."/>
            <person name="Nolan M."/>
            <person name="Ohm R."/>
            <person name="Pangilinan J."/>
            <person name="Park H.-J."/>
            <person name="Ramirez L."/>
            <person name="Alfaro M."/>
            <person name="Sun H."/>
            <person name="Tritt A."/>
            <person name="Yoshinaga Y."/>
            <person name="Zwiers L.-H."/>
            <person name="Turgeon B."/>
            <person name="Goodwin S."/>
            <person name="Spatafora J."/>
            <person name="Crous P."/>
            <person name="Grigoriev I."/>
        </authorList>
    </citation>
    <scope>NUCLEOTIDE SEQUENCE</scope>
    <source>
        <strain evidence="2">CBS 269.34</strain>
    </source>
</reference>